<dbReference type="GO" id="GO:0005794">
    <property type="term" value="C:Golgi apparatus"/>
    <property type="evidence" value="ECO:0007669"/>
    <property type="project" value="TreeGrafter"/>
</dbReference>
<evidence type="ECO:0000256" key="4">
    <source>
        <dbReference type="ARBA" id="ARBA00023273"/>
    </source>
</evidence>
<dbReference type="GO" id="GO:0030992">
    <property type="term" value="C:intraciliary transport particle B"/>
    <property type="evidence" value="ECO:0007669"/>
    <property type="project" value="TreeGrafter"/>
</dbReference>
<dbReference type="AlphaFoldDB" id="A0A6P7U3M4"/>
<keyword evidence="4" id="KW-0966">Cell projection</keyword>
<evidence type="ECO:0000256" key="2">
    <source>
        <dbReference type="ARBA" id="ARBA00009415"/>
    </source>
</evidence>
<dbReference type="RefSeq" id="XP_029656132.1">
    <property type="nucleotide sequence ID" value="XM_029800272.1"/>
</dbReference>
<comment type="similarity">
    <text evidence="2">Belongs to the IFT57 family.</text>
</comment>
<proteinExistence type="inferred from homology"/>
<dbReference type="GO" id="GO:1905515">
    <property type="term" value="P:non-motile cilium assembly"/>
    <property type="evidence" value="ECO:0007669"/>
    <property type="project" value="TreeGrafter"/>
</dbReference>
<dbReference type="PANTHER" id="PTHR16011">
    <property type="entry name" value="IFT57/HIPPI"/>
    <property type="match status" value="1"/>
</dbReference>
<dbReference type="GO" id="GO:0005815">
    <property type="term" value="C:microtubule organizing center"/>
    <property type="evidence" value="ECO:0007669"/>
    <property type="project" value="TreeGrafter"/>
</dbReference>
<protein>
    <submittedName>
        <fullName evidence="7">Intraflagellar transport protein 57 homolog</fullName>
    </submittedName>
</protein>
<keyword evidence="3" id="KW-0969">Cilium</keyword>
<evidence type="ECO:0000256" key="1">
    <source>
        <dbReference type="ARBA" id="ARBA00004138"/>
    </source>
</evidence>
<comment type="subcellular location">
    <subcellularLocation>
        <location evidence="1">Cell projection</location>
        <location evidence="1">Cilium</location>
    </subcellularLocation>
</comment>
<evidence type="ECO:0000256" key="5">
    <source>
        <dbReference type="SAM" id="MobiDB-lite"/>
    </source>
</evidence>
<dbReference type="InterPro" id="IPR019530">
    <property type="entry name" value="Intra-flagellar_transport_57"/>
</dbReference>
<organism evidence="6 7">
    <name type="scientific">Octopus sinensis</name>
    <name type="common">East Asian common octopus</name>
    <dbReference type="NCBI Taxonomy" id="2607531"/>
    <lineage>
        <taxon>Eukaryota</taxon>
        <taxon>Metazoa</taxon>
        <taxon>Spiralia</taxon>
        <taxon>Lophotrochozoa</taxon>
        <taxon>Mollusca</taxon>
        <taxon>Cephalopoda</taxon>
        <taxon>Coleoidea</taxon>
        <taxon>Octopodiformes</taxon>
        <taxon>Octopoda</taxon>
        <taxon>Incirrata</taxon>
        <taxon>Octopodidae</taxon>
        <taxon>Octopus</taxon>
    </lineage>
</organism>
<sequence length="253" mass="28937">MDDIFHILKLLDYEKEFLVKNQFSYQPITRFADVTDLSRPTYFEESNDEQVTENEEDLTQSTDLEEEDEGMNLNVLSTLSYNIEDPVKSILSSKTDKIQWELEDWRSRLSQMKDSQAAIDLAFPALTAKLSHIRTEIDKSLSLIKSRDKYLNDELSGMMAEFREINVELGTIKQQMEERGNQMTDSLPLNRIKLASGNLEKALRGSKVQTAVLENILCSALLARDPAREADSLMKDFEKVSTQVESQTKGLPE</sequence>
<feature type="compositionally biased region" description="Acidic residues" evidence="5">
    <location>
        <begin position="45"/>
        <end position="63"/>
    </location>
</feature>
<evidence type="ECO:0000313" key="7">
    <source>
        <dbReference type="RefSeq" id="XP_029656132.1"/>
    </source>
</evidence>
<gene>
    <name evidence="7" type="primary">LOC115230032</name>
</gene>
<name>A0A6P7U3M4_9MOLL</name>
<dbReference type="GO" id="GO:0042073">
    <property type="term" value="P:intraciliary transport"/>
    <property type="evidence" value="ECO:0007669"/>
    <property type="project" value="TreeGrafter"/>
</dbReference>
<dbReference type="Proteomes" id="UP000515154">
    <property type="component" value="Unplaced"/>
</dbReference>
<dbReference type="KEGG" id="osn:115230032"/>
<accession>A0A6P7U3M4</accession>
<evidence type="ECO:0000313" key="6">
    <source>
        <dbReference type="Proteomes" id="UP000515154"/>
    </source>
</evidence>
<dbReference type="GO" id="GO:0005929">
    <property type="term" value="C:cilium"/>
    <property type="evidence" value="ECO:0007669"/>
    <property type="project" value="UniProtKB-SubCell"/>
</dbReference>
<reference evidence="7" key="1">
    <citation type="submission" date="2025-08" db="UniProtKB">
        <authorList>
            <consortium name="RefSeq"/>
        </authorList>
    </citation>
    <scope>IDENTIFICATION</scope>
</reference>
<dbReference type="Pfam" id="PF10498">
    <property type="entry name" value="IFT57"/>
    <property type="match status" value="1"/>
</dbReference>
<dbReference type="PANTHER" id="PTHR16011:SF0">
    <property type="entry name" value="INTRAFLAGELLAR TRANSPORT PROTEIN 57 HOMOLOG"/>
    <property type="match status" value="1"/>
</dbReference>
<feature type="region of interest" description="Disordered" evidence="5">
    <location>
        <begin position="43"/>
        <end position="63"/>
    </location>
</feature>
<keyword evidence="6" id="KW-1185">Reference proteome</keyword>
<evidence type="ECO:0000256" key="3">
    <source>
        <dbReference type="ARBA" id="ARBA00023069"/>
    </source>
</evidence>